<dbReference type="AlphaFoldDB" id="A0AA38N0A4"/>
<comment type="caution">
    <text evidence="2">The sequence shown here is derived from an EMBL/GenBank/DDBJ whole genome shotgun (WGS) entry which is preliminary data.</text>
</comment>
<protein>
    <recommendedName>
        <fullName evidence="4">LIM zinc-binding domain-containing protein</fullName>
    </recommendedName>
</protein>
<reference evidence="2" key="2">
    <citation type="journal article" date="2023" name="Proc. Natl. Acad. Sci. U.S.A.">
        <title>A global phylogenomic analysis of the shiitake genus Lentinula.</title>
        <authorList>
            <person name="Sierra-Patev S."/>
            <person name="Min B."/>
            <person name="Naranjo-Ortiz M."/>
            <person name="Looney B."/>
            <person name="Konkel Z."/>
            <person name="Slot J.C."/>
            <person name="Sakamoto Y."/>
            <person name="Steenwyk J.L."/>
            <person name="Rokas A."/>
            <person name="Carro J."/>
            <person name="Camarero S."/>
            <person name="Ferreira P."/>
            <person name="Molpeceres G."/>
            <person name="Ruiz-Duenas F.J."/>
            <person name="Serrano A."/>
            <person name="Henrissat B."/>
            <person name="Drula E."/>
            <person name="Hughes K.W."/>
            <person name="Mata J.L."/>
            <person name="Ishikawa N.K."/>
            <person name="Vargas-Isla R."/>
            <person name="Ushijima S."/>
            <person name="Smith C.A."/>
            <person name="Donoghue J."/>
            <person name="Ahrendt S."/>
            <person name="Andreopoulos W."/>
            <person name="He G."/>
            <person name="LaButti K."/>
            <person name="Lipzen A."/>
            <person name="Ng V."/>
            <person name="Riley R."/>
            <person name="Sandor L."/>
            <person name="Barry K."/>
            <person name="Martinez A.T."/>
            <person name="Xiao Y."/>
            <person name="Gibbons J.G."/>
            <person name="Terashima K."/>
            <person name="Grigoriev I.V."/>
            <person name="Hibbett D."/>
        </authorList>
    </citation>
    <scope>NUCLEOTIDE SEQUENCE</scope>
    <source>
        <strain evidence="2">ET3784</strain>
    </source>
</reference>
<dbReference type="Gene3D" id="2.10.110.10">
    <property type="entry name" value="Cysteine Rich Protein"/>
    <property type="match status" value="1"/>
</dbReference>
<evidence type="ECO:0000313" key="3">
    <source>
        <dbReference type="Proteomes" id="UP001176059"/>
    </source>
</evidence>
<dbReference type="Proteomes" id="UP001176059">
    <property type="component" value="Unassembled WGS sequence"/>
</dbReference>
<dbReference type="EMBL" id="JANVFO010000028">
    <property type="protein sequence ID" value="KAJ3731807.1"/>
    <property type="molecule type" value="Genomic_DNA"/>
</dbReference>
<evidence type="ECO:0000256" key="1">
    <source>
        <dbReference type="SAM" id="Phobius"/>
    </source>
</evidence>
<evidence type="ECO:0000313" key="2">
    <source>
        <dbReference type="EMBL" id="KAJ3731807.1"/>
    </source>
</evidence>
<accession>A0AA38N0A4</accession>
<feature type="transmembrane region" description="Helical" evidence="1">
    <location>
        <begin position="558"/>
        <end position="582"/>
    </location>
</feature>
<keyword evidence="1" id="KW-0472">Membrane</keyword>
<evidence type="ECO:0008006" key="4">
    <source>
        <dbReference type="Google" id="ProtNLM"/>
    </source>
</evidence>
<feature type="transmembrane region" description="Helical" evidence="1">
    <location>
        <begin position="517"/>
        <end position="538"/>
    </location>
</feature>
<sequence>MPVQVKNHLSAYICSGCSLAILKGFVENERNEYWHPKCYLIHRVWNVKISPVPGFSTIAESDHEEEEQIRMERKVHRTWSVLSAFDESSAACISKILRALNEERLLDAVRMAENLVLHIEVLFATIDDLDFQFAKSQLQSLSYTDDAWKLCRKVLDLFAVISRTKGPASGSQATELTNVVKGLAQDLRALIQIALSSALKLEHETAGNALEGLLEKLYRLVETETGGQSVRRMTDAHYTSVTETTNPSTQGVIFGFRSLAPEIAGESPFSNYLTTLGMEKISHQLSFDLCVKCGKVIEENCIRLGTYHRWHTECLECNECGVTAVISPPKRGILREFANVPLFVYEMDSGLMKDAVFSAPTVILCPNHAHAGCCRGFETVHAVEQYAFLLHIALRRLYVLLRRRDELQGRNVHNTTISAKGVQKDGTVRGFRSNPSGNSTVRGSGFLLTLGICQCLSTAWIAPFGIFSQSTVQYNSIFRSIAIVVALSTWIWTAILLEYNNRPHLSHPLTRGKIHLFFFAGFMLTWMVLGIMLVANIPEACGYIYASNDLDLGSTSCVPSVATGSISLLLTFLSVLAAIIVYRTERGRERMVGSDRRFA</sequence>
<keyword evidence="3" id="KW-1185">Reference proteome</keyword>
<reference evidence="2" key="1">
    <citation type="submission" date="2022-08" db="EMBL/GenBank/DDBJ databases">
        <authorList>
            <consortium name="DOE Joint Genome Institute"/>
            <person name="Min B."/>
            <person name="Sierra-Patev S."/>
            <person name="Naranjo-Ortiz M."/>
            <person name="Looney B."/>
            <person name="Konkel Z."/>
            <person name="Slot J.C."/>
            <person name="Sakamoto Y."/>
            <person name="Steenwyk J.L."/>
            <person name="Rokas A."/>
            <person name="Carro J."/>
            <person name="Camarero S."/>
            <person name="Ferreira P."/>
            <person name="Molpeceres G."/>
            <person name="Ruiz-duenas F.J."/>
            <person name="Serrano A."/>
            <person name="Henrissat B."/>
            <person name="Drula E."/>
            <person name="Hughes K.W."/>
            <person name="Mata J.L."/>
            <person name="Ishikawa N.K."/>
            <person name="Vargas-Isla R."/>
            <person name="Ushijima S."/>
            <person name="Smith C.A."/>
            <person name="Ahrendt S."/>
            <person name="Andreopoulos W."/>
            <person name="He G."/>
            <person name="LaButti K."/>
            <person name="Lipzen A."/>
            <person name="Ng V."/>
            <person name="Riley R."/>
            <person name="Sandor L."/>
            <person name="Barry K."/>
            <person name="Martinez A.T."/>
            <person name="Xiao Y."/>
            <person name="Gibbons J.G."/>
            <person name="Terashima K."/>
            <person name="Hibbett D.S."/>
            <person name="Grigoriev I.V."/>
        </authorList>
    </citation>
    <scope>NUCLEOTIDE SEQUENCE</scope>
    <source>
        <strain evidence="2">ET3784</strain>
    </source>
</reference>
<proteinExistence type="predicted"/>
<organism evidence="2 3">
    <name type="scientific">Lentinula guzmanii</name>
    <dbReference type="NCBI Taxonomy" id="2804957"/>
    <lineage>
        <taxon>Eukaryota</taxon>
        <taxon>Fungi</taxon>
        <taxon>Dikarya</taxon>
        <taxon>Basidiomycota</taxon>
        <taxon>Agaricomycotina</taxon>
        <taxon>Agaricomycetes</taxon>
        <taxon>Agaricomycetidae</taxon>
        <taxon>Agaricales</taxon>
        <taxon>Marasmiineae</taxon>
        <taxon>Omphalotaceae</taxon>
        <taxon>Lentinula</taxon>
    </lineage>
</organism>
<gene>
    <name evidence="2" type="ORF">DFJ43DRAFT_1077558</name>
</gene>
<keyword evidence="1" id="KW-1133">Transmembrane helix</keyword>
<name>A0AA38N0A4_9AGAR</name>
<keyword evidence="1" id="KW-0812">Transmembrane</keyword>
<feature type="transmembrane region" description="Helical" evidence="1">
    <location>
        <begin position="477"/>
        <end position="497"/>
    </location>
</feature>